<evidence type="ECO:0000313" key="2">
    <source>
        <dbReference type="Proteomes" id="UP000649617"/>
    </source>
</evidence>
<reference evidence="1" key="1">
    <citation type="submission" date="2021-02" db="EMBL/GenBank/DDBJ databases">
        <authorList>
            <person name="Dougan E. K."/>
            <person name="Rhodes N."/>
            <person name="Thang M."/>
            <person name="Chan C."/>
        </authorList>
    </citation>
    <scope>NUCLEOTIDE SEQUENCE</scope>
</reference>
<dbReference type="EMBL" id="CAJNIZ010005513">
    <property type="protein sequence ID" value="CAE7242336.1"/>
    <property type="molecule type" value="Genomic_DNA"/>
</dbReference>
<feature type="non-terminal residue" evidence="1">
    <location>
        <position position="1"/>
    </location>
</feature>
<keyword evidence="2" id="KW-1185">Reference proteome</keyword>
<dbReference type="OrthoDB" id="446610at2759"/>
<protein>
    <submittedName>
        <fullName evidence="1">Icmt-1 protein</fullName>
    </submittedName>
</protein>
<dbReference type="AlphaFoldDB" id="A0A812LCY2"/>
<accession>A0A812LCY2</accession>
<proteinExistence type="predicted"/>
<name>A0A812LCY2_SYMPI</name>
<gene>
    <name evidence="1" type="primary">icmt-1</name>
    <name evidence="1" type="ORF">SPIL2461_LOCUS4257</name>
</gene>
<sequence length="644" mass="70911">VPEGRGNKQGYVHYLSISEWWRLRTPLSQWFTKNFTSVWLPLADQLDIDTGHARDSARLYRILHLQTALDPLLLLLKVLRRPSYKGAVCLAETLPVDASSILGTVLVLACVLPTSTLTADAVATCQAVLKELEKHIPTDATFRMLPEDPLFVLQLRDGRVSADDLKQMLARKLPEPISHTLAFSSVLLAMMRLRGDRDFWQSVLFRRMLKRSMHSFCQAADAGLSAALLDDCPCPDTASKYHPFMRSSRLRGNKALEMGIVNKFMVRGGGFVSTKTDTFLSDLGIVKQRAALAQRTSGEYVARSLTKQADFLAEVLGKQDMKTINIAVDAASVCHEQVLSVVFRAAGHQFAGATQILSSGGSTSEEALQAADSMANAVDAELPLSGQAKLSIAPSAFKWKEFRTPTKVFLSGMANALQQIMPAGFTLKSCKPEEPLRPAGPLGVRCQLTHLEMQAQELGDSAGYSYFRYDSESLQACRDFYAHDDFHHLALVADEGTEGFLAFQHLASQDAWIAFWADPFHKAARKASAAIRSTAGGEEFLRKMMKLYRHTRGPFKTSKFGRLVSEARDSLIAVLQNEPTHSILDPWLAGMRRDNQGPLHGSCVEEFDSSTALQNLLAQKGLLSGIECVCLISHVLPASMYSCA</sequence>
<dbReference type="Proteomes" id="UP000649617">
    <property type="component" value="Unassembled WGS sequence"/>
</dbReference>
<evidence type="ECO:0000313" key="1">
    <source>
        <dbReference type="EMBL" id="CAE7242336.1"/>
    </source>
</evidence>
<comment type="caution">
    <text evidence="1">The sequence shown here is derived from an EMBL/GenBank/DDBJ whole genome shotgun (WGS) entry which is preliminary data.</text>
</comment>
<organism evidence="1 2">
    <name type="scientific">Symbiodinium pilosum</name>
    <name type="common">Dinoflagellate</name>
    <dbReference type="NCBI Taxonomy" id="2952"/>
    <lineage>
        <taxon>Eukaryota</taxon>
        <taxon>Sar</taxon>
        <taxon>Alveolata</taxon>
        <taxon>Dinophyceae</taxon>
        <taxon>Suessiales</taxon>
        <taxon>Symbiodiniaceae</taxon>
        <taxon>Symbiodinium</taxon>
    </lineage>
</organism>